<dbReference type="GO" id="GO:0004479">
    <property type="term" value="F:methionyl-tRNA formyltransferase activity"/>
    <property type="evidence" value="ECO:0007669"/>
    <property type="project" value="UniProtKB-UniRule"/>
</dbReference>
<comment type="similarity">
    <text evidence="1 5">Belongs to the Fmt family.</text>
</comment>
<feature type="domain" description="Formyl transferase N-terminal" evidence="6">
    <location>
        <begin position="2"/>
        <end position="184"/>
    </location>
</feature>
<dbReference type="OrthoDB" id="9802815at2"/>
<dbReference type="RefSeq" id="WP_047262132.1">
    <property type="nucleotide sequence ID" value="NZ_CP011542.1"/>
</dbReference>
<evidence type="ECO:0000256" key="3">
    <source>
        <dbReference type="ARBA" id="ARBA00022679"/>
    </source>
</evidence>
<dbReference type="CDD" id="cd08646">
    <property type="entry name" value="FMT_core_Met-tRNA-FMT_N"/>
    <property type="match status" value="1"/>
</dbReference>
<dbReference type="EMBL" id="CP011542">
    <property type="protein sequence ID" value="AKK06020.1"/>
    <property type="molecule type" value="Genomic_DNA"/>
</dbReference>
<comment type="catalytic activity">
    <reaction evidence="5">
        <text>L-methionyl-tRNA(fMet) + (6R)-10-formyltetrahydrofolate = N-formyl-L-methionyl-tRNA(fMet) + (6S)-5,6,7,8-tetrahydrofolate + H(+)</text>
        <dbReference type="Rhea" id="RHEA:24380"/>
        <dbReference type="Rhea" id="RHEA-COMP:9952"/>
        <dbReference type="Rhea" id="RHEA-COMP:9953"/>
        <dbReference type="ChEBI" id="CHEBI:15378"/>
        <dbReference type="ChEBI" id="CHEBI:57453"/>
        <dbReference type="ChEBI" id="CHEBI:78530"/>
        <dbReference type="ChEBI" id="CHEBI:78844"/>
        <dbReference type="ChEBI" id="CHEBI:195366"/>
        <dbReference type="EC" id="2.1.2.9"/>
    </reaction>
</comment>
<dbReference type="CDD" id="cd08704">
    <property type="entry name" value="Met_tRNA_FMT_C"/>
    <property type="match status" value="1"/>
</dbReference>
<dbReference type="InterPro" id="IPR005794">
    <property type="entry name" value="Fmt"/>
</dbReference>
<evidence type="ECO:0000256" key="4">
    <source>
        <dbReference type="ARBA" id="ARBA00022917"/>
    </source>
</evidence>
<name>A0A0G3GZP9_9CORY</name>
<evidence type="ECO:0000259" key="6">
    <source>
        <dbReference type="Pfam" id="PF00551"/>
    </source>
</evidence>
<dbReference type="AlphaFoldDB" id="A0A0G3GZP9"/>
<dbReference type="STRING" id="571915.CMUST_08480"/>
<dbReference type="Gene3D" id="3.40.50.12230">
    <property type="match status" value="1"/>
</dbReference>
<evidence type="ECO:0000313" key="8">
    <source>
        <dbReference type="EMBL" id="AKK06020.1"/>
    </source>
</evidence>
<keyword evidence="3 5" id="KW-0808">Transferase</keyword>
<dbReference type="InterPro" id="IPR036477">
    <property type="entry name" value="Formyl_transf_N_sf"/>
</dbReference>
<evidence type="ECO:0000256" key="2">
    <source>
        <dbReference type="ARBA" id="ARBA00012261"/>
    </source>
</evidence>
<dbReference type="GO" id="GO:0005829">
    <property type="term" value="C:cytosol"/>
    <property type="evidence" value="ECO:0007669"/>
    <property type="project" value="TreeGrafter"/>
</dbReference>
<dbReference type="InterPro" id="IPR011034">
    <property type="entry name" value="Formyl_transferase-like_C_sf"/>
</dbReference>
<sequence>MRLVFAGTPEPAVIALRALLESDHEILAVVTRPDAPKGRGRTLHPSPVAELAEAHGLEILKPTTLNPESEEGQAFRQRLMELAPDCVPVVAYGNLLPESLLSLVPHGFINLHFSLLPRWRGAAPVQAAIAAGDRVTGATTFRIDSGLDTGEILGTVTEEINATDTAADLLDRLAHSGAQLLERTVSGLENDTIMPEQQTGEASYAKKITPSDARINWSDAAESIDRHIRAVTPAPGAWTTLNDQRVKLEPVKTITLDANLEPGEIAINKKTVVVGTGSTTVQLSRIQVPGKKMMDAADWGRGLGTTEGLRFQ</sequence>
<dbReference type="KEGG" id="cmv:CMUST_08480"/>
<gene>
    <name evidence="5 8" type="primary">fmt</name>
    <name evidence="8" type="ORF">CMUST_08480</name>
</gene>
<evidence type="ECO:0000256" key="5">
    <source>
        <dbReference type="HAMAP-Rule" id="MF_00182"/>
    </source>
</evidence>
<evidence type="ECO:0000256" key="1">
    <source>
        <dbReference type="ARBA" id="ARBA00010699"/>
    </source>
</evidence>
<dbReference type="SUPFAM" id="SSF50486">
    <property type="entry name" value="FMT C-terminal domain-like"/>
    <property type="match status" value="1"/>
</dbReference>
<dbReference type="SUPFAM" id="SSF53328">
    <property type="entry name" value="Formyltransferase"/>
    <property type="match status" value="1"/>
</dbReference>
<protein>
    <recommendedName>
        <fullName evidence="2 5">Methionyl-tRNA formyltransferase</fullName>
        <ecNumber evidence="2 5">2.1.2.9</ecNumber>
    </recommendedName>
</protein>
<dbReference type="PANTHER" id="PTHR11138:SF5">
    <property type="entry name" value="METHIONYL-TRNA FORMYLTRANSFERASE, MITOCHONDRIAL"/>
    <property type="match status" value="1"/>
</dbReference>
<keyword evidence="4 5" id="KW-0648">Protein biosynthesis</keyword>
<dbReference type="EC" id="2.1.2.9" evidence="2 5"/>
<feature type="binding site" evidence="5">
    <location>
        <begin position="114"/>
        <end position="117"/>
    </location>
    <ligand>
        <name>(6S)-5,6,7,8-tetrahydrofolate</name>
        <dbReference type="ChEBI" id="CHEBI:57453"/>
    </ligand>
</feature>
<dbReference type="Proteomes" id="UP000035199">
    <property type="component" value="Chromosome"/>
</dbReference>
<comment type="function">
    <text evidence="5">Attaches a formyl group to the free amino group of methionyl-tRNA(fMet). The formyl group appears to play a dual role in the initiator identity of N-formylmethionyl-tRNA by promoting its recognition by IF2 and preventing the misappropriation of this tRNA by the elongation apparatus.</text>
</comment>
<proteinExistence type="inferred from homology"/>
<feature type="domain" description="Formyl transferase C-terminal" evidence="7">
    <location>
        <begin position="207"/>
        <end position="302"/>
    </location>
</feature>
<dbReference type="PANTHER" id="PTHR11138">
    <property type="entry name" value="METHIONYL-TRNA FORMYLTRANSFERASE"/>
    <property type="match status" value="1"/>
</dbReference>
<dbReference type="HAMAP" id="MF_00182">
    <property type="entry name" value="Formyl_trans"/>
    <property type="match status" value="1"/>
</dbReference>
<dbReference type="InterPro" id="IPR044135">
    <property type="entry name" value="Met-tRNA-FMT_C"/>
</dbReference>
<reference evidence="8 9" key="1">
    <citation type="journal article" date="2015" name="Genome Announc.">
        <title>Complete Genome Sequence of the Type Strain Corynebacterium mustelae DSM 45274, Isolated from Various Tissues of a Male Ferret with Lethal Sepsis.</title>
        <authorList>
            <person name="Ruckert C."/>
            <person name="Eimer J."/>
            <person name="Winkler A."/>
            <person name="Tauch A."/>
        </authorList>
    </citation>
    <scope>NUCLEOTIDE SEQUENCE [LARGE SCALE GENOMIC DNA]</scope>
    <source>
        <strain evidence="8 9">DSM 45274</strain>
    </source>
</reference>
<dbReference type="NCBIfam" id="TIGR00460">
    <property type="entry name" value="fmt"/>
    <property type="match status" value="1"/>
</dbReference>
<dbReference type="InterPro" id="IPR005793">
    <property type="entry name" value="Formyl_trans_C"/>
</dbReference>
<keyword evidence="9" id="KW-1185">Reference proteome</keyword>
<evidence type="ECO:0000259" key="7">
    <source>
        <dbReference type="Pfam" id="PF02911"/>
    </source>
</evidence>
<dbReference type="PATRIC" id="fig|571915.4.peg.1800"/>
<organism evidence="8 9">
    <name type="scientific">Corynebacterium mustelae</name>
    <dbReference type="NCBI Taxonomy" id="571915"/>
    <lineage>
        <taxon>Bacteria</taxon>
        <taxon>Bacillati</taxon>
        <taxon>Actinomycetota</taxon>
        <taxon>Actinomycetes</taxon>
        <taxon>Mycobacteriales</taxon>
        <taxon>Corynebacteriaceae</taxon>
        <taxon>Corynebacterium</taxon>
    </lineage>
</organism>
<evidence type="ECO:0000313" key="9">
    <source>
        <dbReference type="Proteomes" id="UP000035199"/>
    </source>
</evidence>
<dbReference type="InterPro" id="IPR002376">
    <property type="entry name" value="Formyl_transf_N"/>
</dbReference>
<dbReference type="Pfam" id="PF02911">
    <property type="entry name" value="Formyl_trans_C"/>
    <property type="match status" value="1"/>
</dbReference>
<accession>A0A0G3GZP9</accession>
<dbReference type="InterPro" id="IPR041711">
    <property type="entry name" value="Met-tRNA-FMT_N"/>
</dbReference>
<dbReference type="FunFam" id="3.40.50.12230:FF:000001">
    <property type="entry name" value="Methionyl-tRNA formyltransferase"/>
    <property type="match status" value="1"/>
</dbReference>
<reference evidence="9" key="2">
    <citation type="submission" date="2015-05" db="EMBL/GenBank/DDBJ databases">
        <title>Complete genome sequence of Corynebacterium mustelae DSM 45274, isolated from various tissues of a male ferret with lethal sepsis.</title>
        <authorList>
            <person name="Ruckert C."/>
            <person name="Albersmeier A."/>
            <person name="Winkler A."/>
            <person name="Tauch A."/>
        </authorList>
    </citation>
    <scope>NUCLEOTIDE SEQUENCE [LARGE SCALE GENOMIC DNA]</scope>
    <source>
        <strain evidence="9">DSM 45274</strain>
    </source>
</reference>
<dbReference type="Pfam" id="PF00551">
    <property type="entry name" value="Formyl_trans_N"/>
    <property type="match status" value="1"/>
</dbReference>